<keyword evidence="2" id="KW-0812">Transmembrane</keyword>
<evidence type="ECO:0000256" key="1">
    <source>
        <dbReference type="SAM" id="MobiDB-lite"/>
    </source>
</evidence>
<feature type="transmembrane region" description="Helical" evidence="2">
    <location>
        <begin position="173"/>
        <end position="192"/>
    </location>
</feature>
<protein>
    <submittedName>
        <fullName evidence="3">Uncharacterized protein</fullName>
    </submittedName>
</protein>
<keyword evidence="2" id="KW-1133">Transmembrane helix</keyword>
<feature type="transmembrane region" description="Helical" evidence="2">
    <location>
        <begin position="204"/>
        <end position="237"/>
    </location>
</feature>
<evidence type="ECO:0000313" key="4">
    <source>
        <dbReference type="Proteomes" id="UP001500752"/>
    </source>
</evidence>
<feature type="compositionally biased region" description="Low complexity" evidence="1">
    <location>
        <begin position="21"/>
        <end position="88"/>
    </location>
</feature>
<dbReference type="Proteomes" id="UP001500752">
    <property type="component" value="Unassembled WGS sequence"/>
</dbReference>
<keyword evidence="4" id="KW-1185">Reference proteome</keyword>
<organism evidence="3 4">
    <name type="scientific">Arthrobacter ginkgonis</name>
    <dbReference type="NCBI Taxonomy" id="1630594"/>
    <lineage>
        <taxon>Bacteria</taxon>
        <taxon>Bacillati</taxon>
        <taxon>Actinomycetota</taxon>
        <taxon>Actinomycetes</taxon>
        <taxon>Micrococcales</taxon>
        <taxon>Micrococcaceae</taxon>
        <taxon>Arthrobacter</taxon>
    </lineage>
</organism>
<sequence length="253" mass="26298">MSTPDDTPQVPEQPRYGQRLPDGGQPAQPQDPQAPQSPQAPYGQPQYGQPQPGQPPYGQSPYGQSPYGQPQAPYGQPPYGYQAPQPGQYGFGGPATPVERPKQLNIAFWLILAAGALTLVSGLVVAMVPSDVLLGMIEGTLRGQDAATYAEMQAQMEAAGVTFASMIGMFKTLAVVFAVIGAGLYALIAFFIRKGSNGARITGTVLAALSLFGLLGADPLTAAVIVLGVAGIVLAWLKPSSDYIAAKKAGLAK</sequence>
<evidence type="ECO:0000313" key="3">
    <source>
        <dbReference type="EMBL" id="GAA3674641.1"/>
    </source>
</evidence>
<dbReference type="RefSeq" id="WP_345149103.1">
    <property type="nucleotide sequence ID" value="NZ_BAABEO010000008.1"/>
</dbReference>
<reference evidence="4" key="1">
    <citation type="journal article" date="2019" name="Int. J. Syst. Evol. Microbiol.">
        <title>The Global Catalogue of Microorganisms (GCM) 10K type strain sequencing project: providing services to taxonomists for standard genome sequencing and annotation.</title>
        <authorList>
            <consortium name="The Broad Institute Genomics Platform"/>
            <consortium name="The Broad Institute Genome Sequencing Center for Infectious Disease"/>
            <person name="Wu L."/>
            <person name="Ma J."/>
        </authorList>
    </citation>
    <scope>NUCLEOTIDE SEQUENCE [LARGE SCALE GENOMIC DNA]</scope>
    <source>
        <strain evidence="4">JCM 30742</strain>
    </source>
</reference>
<evidence type="ECO:0000256" key="2">
    <source>
        <dbReference type="SAM" id="Phobius"/>
    </source>
</evidence>
<gene>
    <name evidence="3" type="ORF">GCM10023081_11320</name>
</gene>
<accession>A0ABP7BZP3</accession>
<proteinExistence type="predicted"/>
<comment type="caution">
    <text evidence="3">The sequence shown here is derived from an EMBL/GenBank/DDBJ whole genome shotgun (WGS) entry which is preliminary data.</text>
</comment>
<feature type="transmembrane region" description="Helical" evidence="2">
    <location>
        <begin position="106"/>
        <end position="128"/>
    </location>
</feature>
<name>A0ABP7BZP3_9MICC</name>
<keyword evidence="2" id="KW-0472">Membrane</keyword>
<dbReference type="EMBL" id="BAABEO010000008">
    <property type="protein sequence ID" value="GAA3674641.1"/>
    <property type="molecule type" value="Genomic_DNA"/>
</dbReference>
<feature type="region of interest" description="Disordered" evidence="1">
    <location>
        <begin position="1"/>
        <end position="96"/>
    </location>
</feature>